<keyword evidence="8 11" id="KW-0496">Mitochondrion</keyword>
<comment type="function">
    <text evidence="10">Essential component of the TIM23 complex, a complex that mediates the translocation of transit peptide-containing proteins across the mitochondrial inner membrane. Required to keep the TOM and the TIM23 complexes in close contact. At some point, it is released from the TOM23 complex to allow protein translocation into the mitochondrial matrix.</text>
</comment>
<evidence type="ECO:0000256" key="11">
    <source>
        <dbReference type="RuleBase" id="RU367142"/>
    </source>
</evidence>
<dbReference type="GO" id="GO:0005744">
    <property type="term" value="C:TIM23 mitochondrial import inner membrane translocase complex"/>
    <property type="evidence" value="ECO:0007669"/>
    <property type="project" value="UniProtKB-UniRule"/>
</dbReference>
<keyword evidence="9 11" id="KW-0472">Membrane</keyword>
<evidence type="ECO:0000256" key="3">
    <source>
        <dbReference type="ARBA" id="ARBA00020726"/>
    </source>
</evidence>
<evidence type="ECO:0000256" key="8">
    <source>
        <dbReference type="ARBA" id="ARBA00023128"/>
    </source>
</evidence>
<evidence type="ECO:0000256" key="10">
    <source>
        <dbReference type="ARBA" id="ARBA00060204"/>
    </source>
</evidence>
<protein>
    <recommendedName>
        <fullName evidence="3 11">Mitochondrial import inner membrane translocase subunit Tim21</fullName>
    </recommendedName>
</protein>
<dbReference type="STRING" id="97972.A0A2V1E575"/>
<feature type="compositionally biased region" description="Low complexity" evidence="12">
    <location>
        <begin position="45"/>
        <end position="54"/>
    </location>
</feature>
<keyword evidence="6" id="KW-0809">Transit peptide</keyword>
<sequence length="253" mass="28246">MATIYKPAQAIQLLRSTAPRPLSIPNKRTARAAFSTSRNAQATHNSSNTTSNNSAPNDILSPHPAIPTRRRVTITNDTGAVRWSDLSPGEKASRTVQQSFNLTVVLVGILFTGTVGYYLFSDIISPNSKTAYFNRATTLIRAHPECQKLLGPGPQISAHGENSWSRWVHNRHINSTEETDQWGTEHLRFRFYVEGPLNQGTAICHLTKRPSQDEWEWCELVVNVKGAKTVWVERAEGKAGSRVAPKIFGARWW</sequence>
<keyword evidence="11" id="KW-0653">Protein transport</keyword>
<dbReference type="Gene3D" id="3.10.450.320">
    <property type="entry name" value="Mitochondrial import inner membrane translocase subunit Tim21"/>
    <property type="match status" value="1"/>
</dbReference>
<feature type="compositionally biased region" description="Polar residues" evidence="12">
    <location>
        <begin position="34"/>
        <end position="44"/>
    </location>
</feature>
<keyword evidence="11" id="KW-0813">Transport</keyword>
<comment type="similarity">
    <text evidence="2 11">Belongs to the TIM21 family.</text>
</comment>
<gene>
    <name evidence="13" type="ORF">DM02DRAFT_611509</name>
</gene>
<dbReference type="Pfam" id="PF08294">
    <property type="entry name" value="TIM21"/>
    <property type="match status" value="1"/>
</dbReference>
<dbReference type="OrthoDB" id="436405at2759"/>
<evidence type="ECO:0000256" key="9">
    <source>
        <dbReference type="ARBA" id="ARBA00023136"/>
    </source>
</evidence>
<dbReference type="EMBL" id="KZ805321">
    <property type="protein sequence ID" value="PVI04485.1"/>
    <property type="molecule type" value="Genomic_DNA"/>
</dbReference>
<name>A0A2V1E575_9PLEO</name>
<evidence type="ECO:0000256" key="12">
    <source>
        <dbReference type="SAM" id="MobiDB-lite"/>
    </source>
</evidence>
<comment type="subunit">
    <text evidence="11">Component of the TIM23 complex.</text>
</comment>
<keyword evidence="4 11" id="KW-0812">Transmembrane</keyword>
<dbReference type="InterPro" id="IPR013261">
    <property type="entry name" value="Tim21"/>
</dbReference>
<keyword evidence="7 11" id="KW-1133">Transmembrane helix</keyword>
<keyword evidence="14" id="KW-1185">Reference proteome</keyword>
<feature type="transmembrane region" description="Helical" evidence="11">
    <location>
        <begin position="100"/>
        <end position="120"/>
    </location>
</feature>
<proteinExistence type="inferred from homology"/>
<dbReference type="Proteomes" id="UP000244855">
    <property type="component" value="Unassembled WGS sequence"/>
</dbReference>
<dbReference type="AlphaFoldDB" id="A0A2V1E575"/>
<dbReference type="PANTHER" id="PTHR13032">
    <property type="entry name" value="MITOCHONDRIAL IMPORT INNER MEMBRANE TRANSLOCASE SUBUNIT TIM21"/>
    <property type="match status" value="1"/>
</dbReference>
<evidence type="ECO:0000256" key="5">
    <source>
        <dbReference type="ARBA" id="ARBA00022792"/>
    </source>
</evidence>
<evidence type="ECO:0000256" key="4">
    <source>
        <dbReference type="ARBA" id="ARBA00022692"/>
    </source>
</evidence>
<comment type="subcellular location">
    <subcellularLocation>
        <location evidence="1 11">Mitochondrion inner membrane</location>
        <topology evidence="1 11">Single-pass membrane protein</topology>
    </subcellularLocation>
</comment>
<dbReference type="GO" id="GO:0030150">
    <property type="term" value="P:protein import into mitochondrial matrix"/>
    <property type="evidence" value="ECO:0007669"/>
    <property type="project" value="UniProtKB-UniRule"/>
</dbReference>
<evidence type="ECO:0000313" key="13">
    <source>
        <dbReference type="EMBL" id="PVI04485.1"/>
    </source>
</evidence>
<keyword evidence="5 11" id="KW-0999">Mitochondrion inner membrane</keyword>
<organism evidence="13 14">
    <name type="scientific">Periconia macrospinosa</name>
    <dbReference type="NCBI Taxonomy" id="97972"/>
    <lineage>
        <taxon>Eukaryota</taxon>
        <taxon>Fungi</taxon>
        <taxon>Dikarya</taxon>
        <taxon>Ascomycota</taxon>
        <taxon>Pezizomycotina</taxon>
        <taxon>Dothideomycetes</taxon>
        <taxon>Pleosporomycetidae</taxon>
        <taxon>Pleosporales</taxon>
        <taxon>Massarineae</taxon>
        <taxon>Periconiaceae</taxon>
        <taxon>Periconia</taxon>
    </lineage>
</organism>
<evidence type="ECO:0000256" key="7">
    <source>
        <dbReference type="ARBA" id="ARBA00022989"/>
    </source>
</evidence>
<feature type="region of interest" description="Disordered" evidence="12">
    <location>
        <begin position="19"/>
        <end position="64"/>
    </location>
</feature>
<dbReference type="PANTHER" id="PTHR13032:SF6">
    <property type="entry name" value="MITOCHONDRIAL IMPORT INNER MEMBRANE TRANSLOCASE SUBUNIT TIM21"/>
    <property type="match status" value="1"/>
</dbReference>
<accession>A0A2V1E575</accession>
<keyword evidence="11" id="KW-0811">Translocation</keyword>
<evidence type="ECO:0000256" key="6">
    <source>
        <dbReference type="ARBA" id="ARBA00022946"/>
    </source>
</evidence>
<dbReference type="FunFam" id="3.10.450.320:FF:000002">
    <property type="entry name" value="Mitochondrial import inner membrane translocase subunit tim21"/>
    <property type="match status" value="1"/>
</dbReference>
<reference evidence="13 14" key="1">
    <citation type="journal article" date="2018" name="Sci. Rep.">
        <title>Comparative genomics provides insights into the lifestyle and reveals functional heterogeneity of dark septate endophytic fungi.</title>
        <authorList>
            <person name="Knapp D.G."/>
            <person name="Nemeth J.B."/>
            <person name="Barry K."/>
            <person name="Hainaut M."/>
            <person name="Henrissat B."/>
            <person name="Johnson J."/>
            <person name="Kuo A."/>
            <person name="Lim J.H.P."/>
            <person name="Lipzen A."/>
            <person name="Nolan M."/>
            <person name="Ohm R.A."/>
            <person name="Tamas L."/>
            <person name="Grigoriev I.V."/>
            <person name="Spatafora J.W."/>
            <person name="Nagy L.G."/>
            <person name="Kovacs G.M."/>
        </authorList>
    </citation>
    <scope>NUCLEOTIDE SEQUENCE [LARGE SCALE GENOMIC DNA]</scope>
    <source>
        <strain evidence="13 14">DSE2036</strain>
    </source>
</reference>
<evidence type="ECO:0000313" key="14">
    <source>
        <dbReference type="Proteomes" id="UP000244855"/>
    </source>
</evidence>
<dbReference type="InterPro" id="IPR038552">
    <property type="entry name" value="Tim21_IMS_sf"/>
</dbReference>
<evidence type="ECO:0000256" key="2">
    <source>
        <dbReference type="ARBA" id="ARBA00010867"/>
    </source>
</evidence>
<evidence type="ECO:0000256" key="1">
    <source>
        <dbReference type="ARBA" id="ARBA00004434"/>
    </source>
</evidence>